<dbReference type="Proteomes" id="UP000727407">
    <property type="component" value="Unassembled WGS sequence"/>
</dbReference>
<dbReference type="AlphaFoldDB" id="A0A8J4TSB3"/>
<accession>A0A8J4TSB3</accession>
<sequence length="153" mass="16598">MPVCRTSTSHCCFSPHRGRGQRKTFSSREVGVVRLGQDTEAGAEVLQRHARHSETSRPNSIQAIGISLLAVTPSRMMGPTNKRGSGPIGTGTFQGGCIVNEHCTEVRGLDERCEHYCFLNPEPHNATIPVGGITDETEYFLSVRGSSFHGTIS</sequence>
<evidence type="ECO:0000313" key="1">
    <source>
        <dbReference type="EMBL" id="KAF5893348.1"/>
    </source>
</evidence>
<evidence type="ECO:0000313" key="2">
    <source>
        <dbReference type="Proteomes" id="UP000727407"/>
    </source>
</evidence>
<proteinExistence type="predicted"/>
<comment type="caution">
    <text evidence="1">The sequence shown here is derived from an EMBL/GenBank/DDBJ whole genome shotgun (WGS) entry which is preliminary data.</text>
</comment>
<reference evidence="1" key="1">
    <citation type="submission" date="2020-07" db="EMBL/GenBank/DDBJ databases">
        <title>Clarias magur genome sequencing, assembly and annotation.</title>
        <authorList>
            <person name="Kushwaha B."/>
            <person name="Kumar R."/>
            <person name="Das P."/>
            <person name="Joshi C.G."/>
            <person name="Kumar D."/>
            <person name="Nagpure N.S."/>
            <person name="Pandey M."/>
            <person name="Agarwal S."/>
            <person name="Srivastava S."/>
            <person name="Singh M."/>
            <person name="Sahoo L."/>
            <person name="Jayasankar P."/>
            <person name="Meher P.K."/>
            <person name="Koringa P.G."/>
            <person name="Iquebal M.A."/>
            <person name="Das S.P."/>
            <person name="Bit A."/>
            <person name="Patnaik S."/>
            <person name="Patel N."/>
            <person name="Shah T.M."/>
            <person name="Hinsu A."/>
            <person name="Jena J.K."/>
        </authorList>
    </citation>
    <scope>NUCLEOTIDE SEQUENCE</scope>
    <source>
        <strain evidence="1">CIFAMagur01</strain>
        <tissue evidence="1">Testis</tissue>
    </source>
</reference>
<name>A0A8J4TSB3_CLAMG</name>
<organism evidence="1 2">
    <name type="scientific">Clarias magur</name>
    <name type="common">Asian catfish</name>
    <name type="synonym">Macropteronotus magur</name>
    <dbReference type="NCBI Taxonomy" id="1594786"/>
    <lineage>
        <taxon>Eukaryota</taxon>
        <taxon>Metazoa</taxon>
        <taxon>Chordata</taxon>
        <taxon>Craniata</taxon>
        <taxon>Vertebrata</taxon>
        <taxon>Euteleostomi</taxon>
        <taxon>Actinopterygii</taxon>
        <taxon>Neopterygii</taxon>
        <taxon>Teleostei</taxon>
        <taxon>Ostariophysi</taxon>
        <taxon>Siluriformes</taxon>
        <taxon>Clariidae</taxon>
        <taxon>Clarias</taxon>
    </lineage>
</organism>
<dbReference type="EMBL" id="QNUK01000439">
    <property type="protein sequence ID" value="KAF5893348.1"/>
    <property type="molecule type" value="Genomic_DNA"/>
</dbReference>
<keyword evidence="2" id="KW-1185">Reference proteome</keyword>
<protein>
    <submittedName>
        <fullName evidence="1">Phosphoenolpyruvate carboxykinase (ATP)</fullName>
    </submittedName>
</protein>
<gene>
    <name evidence="1" type="primary">pckA</name>
    <name evidence="1" type="ORF">DAT39_016945</name>
</gene>